<evidence type="ECO:0000256" key="1">
    <source>
        <dbReference type="SAM" id="SignalP"/>
    </source>
</evidence>
<accession>A0AAJ0U1I7</accession>
<protein>
    <submittedName>
        <fullName evidence="3">Thioredoxin</fullName>
    </submittedName>
</protein>
<dbReference type="RefSeq" id="WP_200344572.1">
    <property type="nucleotide sequence ID" value="NZ_NRSJ01000003.1"/>
</dbReference>
<evidence type="ECO:0000259" key="2">
    <source>
        <dbReference type="Pfam" id="PF13098"/>
    </source>
</evidence>
<dbReference type="InterPro" id="IPR012336">
    <property type="entry name" value="Thioredoxin-like_fold"/>
</dbReference>
<feature type="domain" description="Thioredoxin-like fold" evidence="2">
    <location>
        <begin position="73"/>
        <end position="178"/>
    </location>
</feature>
<sequence length="352" mass="40588">MTRSNTALRPLAEWLQRLLLCVLTSVSLAVAASPDAADDRLYDFDDSPRAEVLRYPDWFNDPFLDLPADLAAAREAGKKLIIYFGQKRCAYCHQLMDVNFGSEEDIVEYTRRHFEVTPIDIWGVAEVTDLAGRTMTERGFALRNGADFTPTLIFYDELGTEVLRLRGYYPPYQFRAALEYVADAHYQRESFRDYLARGENRMVFDETDLNDQPFFQQPPFNLDRSQVPGERPLAVFFEQGDCHPCDVLHGQALREPAIARAFAGFDSVQLNMWSQTPVVTPAGERTTAQRWAEDLGLYYAPAVIFFDEQGDEILRLDSVVGFYRLRNVLNYISSRAYLQEPSYQRWRMQRAF</sequence>
<dbReference type="AlphaFoldDB" id="A0AAJ0U1I7"/>
<comment type="caution">
    <text evidence="3">The sequence shown here is derived from an EMBL/GenBank/DDBJ whole genome shotgun (WGS) entry which is preliminary data.</text>
</comment>
<evidence type="ECO:0000313" key="3">
    <source>
        <dbReference type="EMBL" id="MBK1703541.1"/>
    </source>
</evidence>
<keyword evidence="1" id="KW-0732">Signal</keyword>
<reference evidence="3" key="1">
    <citation type="submission" date="2017-08" db="EMBL/GenBank/DDBJ databases">
        <authorList>
            <person name="Imhoff J.F."/>
            <person name="Rahn T."/>
            <person name="Kuenzel S."/>
            <person name="Neulinger S.C."/>
        </authorList>
    </citation>
    <scope>NUCLEOTIDE SEQUENCE</scope>
    <source>
        <strain evidence="3">DSM 11080</strain>
    </source>
</reference>
<name>A0AAJ0U1I7_9GAMM</name>
<reference evidence="3" key="2">
    <citation type="journal article" date="2020" name="Microorganisms">
        <title>Osmotic Adaptation and Compatible Solute Biosynthesis of Phototrophic Bacteria as Revealed from Genome Analyses.</title>
        <authorList>
            <person name="Imhoff J.F."/>
            <person name="Rahn T."/>
            <person name="Kunzel S."/>
            <person name="Keller A."/>
            <person name="Neulinger S.C."/>
        </authorList>
    </citation>
    <scope>NUCLEOTIDE SEQUENCE</scope>
    <source>
        <strain evidence="3">DSM 11080</strain>
    </source>
</reference>
<dbReference type="SUPFAM" id="SSF52833">
    <property type="entry name" value="Thioredoxin-like"/>
    <property type="match status" value="2"/>
</dbReference>
<dbReference type="Gene3D" id="3.40.30.10">
    <property type="entry name" value="Glutaredoxin"/>
    <property type="match status" value="2"/>
</dbReference>
<dbReference type="EMBL" id="NRSJ01000003">
    <property type="protein sequence ID" value="MBK1703541.1"/>
    <property type="molecule type" value="Genomic_DNA"/>
</dbReference>
<proteinExistence type="predicted"/>
<dbReference type="Proteomes" id="UP001296776">
    <property type="component" value="Unassembled WGS sequence"/>
</dbReference>
<dbReference type="InterPro" id="IPR036249">
    <property type="entry name" value="Thioredoxin-like_sf"/>
</dbReference>
<dbReference type="Pfam" id="PF13098">
    <property type="entry name" value="Thioredoxin_2"/>
    <property type="match status" value="2"/>
</dbReference>
<feature type="chain" id="PRO_5042537514" evidence="1">
    <location>
        <begin position="32"/>
        <end position="352"/>
    </location>
</feature>
<organism evidence="3 4">
    <name type="scientific">Halochromatium glycolicum</name>
    <dbReference type="NCBI Taxonomy" id="85075"/>
    <lineage>
        <taxon>Bacteria</taxon>
        <taxon>Pseudomonadati</taxon>
        <taxon>Pseudomonadota</taxon>
        <taxon>Gammaproteobacteria</taxon>
        <taxon>Chromatiales</taxon>
        <taxon>Chromatiaceae</taxon>
        <taxon>Halochromatium</taxon>
    </lineage>
</organism>
<gene>
    <name evidence="3" type="ORF">CKO40_02960</name>
</gene>
<keyword evidence="4" id="KW-1185">Reference proteome</keyword>
<evidence type="ECO:0000313" key="4">
    <source>
        <dbReference type="Proteomes" id="UP001296776"/>
    </source>
</evidence>
<feature type="domain" description="Thioredoxin-like fold" evidence="2">
    <location>
        <begin position="230"/>
        <end position="328"/>
    </location>
</feature>
<feature type="signal peptide" evidence="1">
    <location>
        <begin position="1"/>
        <end position="31"/>
    </location>
</feature>